<dbReference type="AlphaFoldDB" id="A0A9J6GXM7"/>
<sequence>MLRDRLVFGIADGVVQQRLLGEKKLTFEAAYGLDVTVEATAKQHQAISERQREAEAQLEITAEVCSRANMPNAENHGSQRVAGARQHGEQRCFRCLGNHAAVRCRFKMPSASSVPEKDT</sequence>
<evidence type="ECO:0000313" key="2">
    <source>
        <dbReference type="Proteomes" id="UP000821853"/>
    </source>
</evidence>
<dbReference type="EMBL" id="JABSTR010000009">
    <property type="protein sequence ID" value="KAH9379100.1"/>
    <property type="molecule type" value="Genomic_DNA"/>
</dbReference>
<dbReference type="Proteomes" id="UP000821853">
    <property type="component" value="Unassembled WGS sequence"/>
</dbReference>
<keyword evidence="2" id="KW-1185">Reference proteome</keyword>
<protein>
    <submittedName>
        <fullName evidence="1">Uncharacterized protein</fullName>
    </submittedName>
</protein>
<accession>A0A9J6GXM7</accession>
<evidence type="ECO:0000313" key="1">
    <source>
        <dbReference type="EMBL" id="KAH9379100.1"/>
    </source>
</evidence>
<comment type="caution">
    <text evidence="1">The sequence shown here is derived from an EMBL/GenBank/DDBJ whole genome shotgun (WGS) entry which is preliminary data.</text>
</comment>
<gene>
    <name evidence="1" type="ORF">HPB48_017817</name>
</gene>
<dbReference type="OrthoDB" id="6486959at2759"/>
<proteinExistence type="predicted"/>
<name>A0A9J6GXM7_HAELO</name>
<dbReference type="VEuPathDB" id="VectorBase:HLOH_061582"/>
<reference evidence="1 2" key="1">
    <citation type="journal article" date="2020" name="Cell">
        <title>Large-Scale Comparative Analyses of Tick Genomes Elucidate Their Genetic Diversity and Vector Capacities.</title>
        <authorList>
            <consortium name="Tick Genome and Microbiome Consortium (TIGMIC)"/>
            <person name="Jia N."/>
            <person name="Wang J."/>
            <person name="Shi W."/>
            <person name="Du L."/>
            <person name="Sun Y."/>
            <person name="Zhan W."/>
            <person name="Jiang J.F."/>
            <person name="Wang Q."/>
            <person name="Zhang B."/>
            <person name="Ji P."/>
            <person name="Bell-Sakyi L."/>
            <person name="Cui X.M."/>
            <person name="Yuan T.T."/>
            <person name="Jiang B.G."/>
            <person name="Yang W.F."/>
            <person name="Lam T.T."/>
            <person name="Chang Q.C."/>
            <person name="Ding S.J."/>
            <person name="Wang X.J."/>
            <person name="Zhu J.G."/>
            <person name="Ruan X.D."/>
            <person name="Zhao L."/>
            <person name="Wei J.T."/>
            <person name="Ye R.Z."/>
            <person name="Que T.C."/>
            <person name="Du C.H."/>
            <person name="Zhou Y.H."/>
            <person name="Cheng J.X."/>
            <person name="Dai P.F."/>
            <person name="Guo W.B."/>
            <person name="Han X.H."/>
            <person name="Huang E.J."/>
            <person name="Li L.F."/>
            <person name="Wei W."/>
            <person name="Gao Y.C."/>
            <person name="Liu J.Z."/>
            <person name="Shao H.Z."/>
            <person name="Wang X."/>
            <person name="Wang C.C."/>
            <person name="Yang T.C."/>
            <person name="Huo Q.B."/>
            <person name="Li W."/>
            <person name="Chen H.Y."/>
            <person name="Chen S.E."/>
            <person name="Zhou L.G."/>
            <person name="Ni X.B."/>
            <person name="Tian J.H."/>
            <person name="Sheng Y."/>
            <person name="Liu T."/>
            <person name="Pan Y.S."/>
            <person name="Xia L.Y."/>
            <person name="Li J."/>
            <person name="Zhao F."/>
            <person name="Cao W.C."/>
        </authorList>
    </citation>
    <scope>NUCLEOTIDE SEQUENCE [LARGE SCALE GENOMIC DNA]</scope>
    <source>
        <strain evidence="1">HaeL-2018</strain>
    </source>
</reference>
<organism evidence="1 2">
    <name type="scientific">Haemaphysalis longicornis</name>
    <name type="common">Bush tick</name>
    <dbReference type="NCBI Taxonomy" id="44386"/>
    <lineage>
        <taxon>Eukaryota</taxon>
        <taxon>Metazoa</taxon>
        <taxon>Ecdysozoa</taxon>
        <taxon>Arthropoda</taxon>
        <taxon>Chelicerata</taxon>
        <taxon>Arachnida</taxon>
        <taxon>Acari</taxon>
        <taxon>Parasitiformes</taxon>
        <taxon>Ixodida</taxon>
        <taxon>Ixodoidea</taxon>
        <taxon>Ixodidae</taxon>
        <taxon>Haemaphysalinae</taxon>
        <taxon>Haemaphysalis</taxon>
    </lineage>
</organism>